<evidence type="ECO:0000256" key="1">
    <source>
        <dbReference type="SAM" id="MobiDB-lite"/>
    </source>
</evidence>
<accession>A0A7S2LED2</accession>
<dbReference type="EMBL" id="HBGY01028541">
    <property type="protein sequence ID" value="CAD9603984.1"/>
    <property type="molecule type" value="Transcribed_RNA"/>
</dbReference>
<sequence>MSVCSSSETETECGSPYAASNNDSITSSPDSSIASKSNPKKRSADDVDEHKSSHNSMTKFAAAQAFARLMQTVPNKPKKQSIYVRFKAILLQKARDEGHTDIVKNIATVAKEEWNKVKNINVTNAENANLSGNYQHLVDAKAQAERNAVAEEQTYTSEFKSWAERFSPVAVSHLTWQTMEASPNNAVNLKQAVNTVQYMDKDHADVWPNSKDYAVVANALQKAEEELKSFEADAADRDLVHKLRGASDDVLMQHAKEHRTALEQVQELHRVKAQLEKFLKEKGKMDQEKSKQDSRLVYSLMGEISSGLRKQMVYQSGLKYKGKAISFKRTGVSLDVFAQVFGVPAGTKEALIDGPTKSIRYGYLECLGVKVKVTGTGVLTASTKYKIA</sequence>
<feature type="compositionally biased region" description="Low complexity" evidence="1">
    <location>
        <begin position="20"/>
        <end position="37"/>
    </location>
</feature>
<feature type="region of interest" description="Disordered" evidence="1">
    <location>
        <begin position="1"/>
        <end position="55"/>
    </location>
</feature>
<name>A0A7S2LED2_9STRA</name>
<organism evidence="2">
    <name type="scientific">Leptocylindrus danicus</name>
    <dbReference type="NCBI Taxonomy" id="163516"/>
    <lineage>
        <taxon>Eukaryota</taxon>
        <taxon>Sar</taxon>
        <taxon>Stramenopiles</taxon>
        <taxon>Ochrophyta</taxon>
        <taxon>Bacillariophyta</taxon>
        <taxon>Coscinodiscophyceae</taxon>
        <taxon>Chaetocerotophycidae</taxon>
        <taxon>Leptocylindrales</taxon>
        <taxon>Leptocylindraceae</taxon>
        <taxon>Leptocylindrus</taxon>
    </lineage>
</organism>
<feature type="compositionally biased region" description="Basic and acidic residues" evidence="1">
    <location>
        <begin position="42"/>
        <end position="52"/>
    </location>
</feature>
<proteinExistence type="predicted"/>
<evidence type="ECO:0000313" key="2">
    <source>
        <dbReference type="EMBL" id="CAD9603984.1"/>
    </source>
</evidence>
<gene>
    <name evidence="2" type="ORF">LDAN0321_LOCUS17644</name>
</gene>
<reference evidence="2" key="1">
    <citation type="submission" date="2021-01" db="EMBL/GenBank/DDBJ databases">
        <authorList>
            <person name="Corre E."/>
            <person name="Pelletier E."/>
            <person name="Niang G."/>
            <person name="Scheremetjew M."/>
            <person name="Finn R."/>
            <person name="Kale V."/>
            <person name="Holt S."/>
            <person name="Cochrane G."/>
            <person name="Meng A."/>
            <person name="Brown T."/>
            <person name="Cohen L."/>
        </authorList>
    </citation>
    <scope>NUCLEOTIDE SEQUENCE</scope>
    <source>
        <strain evidence="2">B650</strain>
    </source>
</reference>
<dbReference type="AlphaFoldDB" id="A0A7S2LED2"/>
<protein>
    <submittedName>
        <fullName evidence="2">Uncharacterized protein</fullName>
    </submittedName>
</protein>